<organism evidence="1">
    <name type="scientific">Picea glauca</name>
    <name type="common">White spruce</name>
    <name type="synonym">Pinus glauca</name>
    <dbReference type="NCBI Taxonomy" id="3330"/>
    <lineage>
        <taxon>Eukaryota</taxon>
        <taxon>Viridiplantae</taxon>
        <taxon>Streptophyta</taxon>
        <taxon>Embryophyta</taxon>
        <taxon>Tracheophyta</taxon>
        <taxon>Spermatophyta</taxon>
        <taxon>Pinopsida</taxon>
        <taxon>Pinidae</taxon>
        <taxon>Conifers I</taxon>
        <taxon>Pinales</taxon>
        <taxon>Pinaceae</taxon>
        <taxon>Picea</taxon>
    </lineage>
</organism>
<reference evidence="1" key="1">
    <citation type="journal article" date="2015" name="Genome Biol. Evol.">
        <title>Organellar Genomes of White Spruce (Picea glauca): Assembly and Annotation.</title>
        <authorList>
            <person name="Jackman S.D."/>
            <person name="Warren R.L."/>
            <person name="Gibb E.A."/>
            <person name="Vandervalk B.P."/>
            <person name="Mohamadi H."/>
            <person name="Chu J."/>
            <person name="Raymond A."/>
            <person name="Pleasance S."/>
            <person name="Coope R."/>
            <person name="Wildung M.R."/>
            <person name="Ritland C.E."/>
            <person name="Bousquet J."/>
            <person name="Jones S.J."/>
            <person name="Bohlmann J."/>
            <person name="Birol I."/>
        </authorList>
    </citation>
    <scope>NUCLEOTIDE SEQUENCE [LARGE SCALE GENOMIC DNA]</scope>
    <source>
        <tissue evidence="1">Flushing bud</tissue>
    </source>
</reference>
<gene>
    <name evidence="1" type="ORF">ABT39_MTgene5687</name>
</gene>
<keyword evidence="1" id="KW-0496">Mitochondrion</keyword>
<evidence type="ECO:0000313" key="1">
    <source>
        <dbReference type="EMBL" id="KUM47501.1"/>
    </source>
</evidence>
<accession>A0A101LY72</accession>
<dbReference type="EMBL" id="LKAM01000007">
    <property type="protein sequence ID" value="KUM47501.1"/>
    <property type="molecule type" value="Genomic_DNA"/>
</dbReference>
<protein>
    <submittedName>
        <fullName evidence="1">Uncharacterized protein</fullName>
    </submittedName>
</protein>
<comment type="caution">
    <text evidence="1">The sequence shown here is derived from an EMBL/GenBank/DDBJ whole genome shotgun (WGS) entry which is preliminary data.</text>
</comment>
<proteinExistence type="predicted"/>
<dbReference type="AlphaFoldDB" id="A0A101LY72"/>
<geneLocation type="mitochondrion" evidence="1"/>
<name>A0A101LY72_PICGL</name>
<sequence>MNASPGRPLFSSTPPHHASFQWAFLPLRINSVSIKIYPSPIHFPLLAKPSQRE</sequence>